<dbReference type="RefSeq" id="XP_001884429.1">
    <property type="nucleotide sequence ID" value="XM_001884394.1"/>
</dbReference>
<dbReference type="EMBL" id="DS547115">
    <property type="protein sequence ID" value="EDR05039.1"/>
    <property type="molecule type" value="Genomic_DNA"/>
</dbReference>
<dbReference type="InParanoid" id="B0DKB5"/>
<dbReference type="GeneID" id="6080045"/>
<proteinExistence type="predicted"/>
<gene>
    <name evidence="1" type="ORF">LACBIDRAFT_303789</name>
</gene>
<reference evidence="1 2" key="1">
    <citation type="journal article" date="2008" name="Nature">
        <title>The genome of Laccaria bicolor provides insights into mycorrhizal symbiosis.</title>
        <authorList>
            <person name="Martin F."/>
            <person name="Aerts A."/>
            <person name="Ahren D."/>
            <person name="Brun A."/>
            <person name="Danchin E.G.J."/>
            <person name="Duchaussoy F."/>
            <person name="Gibon J."/>
            <person name="Kohler A."/>
            <person name="Lindquist E."/>
            <person name="Pereda V."/>
            <person name="Salamov A."/>
            <person name="Shapiro H.J."/>
            <person name="Wuyts J."/>
            <person name="Blaudez D."/>
            <person name="Buee M."/>
            <person name="Brokstein P."/>
            <person name="Canbaeck B."/>
            <person name="Cohen D."/>
            <person name="Courty P.E."/>
            <person name="Coutinho P.M."/>
            <person name="Delaruelle C."/>
            <person name="Detter J.C."/>
            <person name="Deveau A."/>
            <person name="DiFazio S."/>
            <person name="Duplessis S."/>
            <person name="Fraissinet-Tachet L."/>
            <person name="Lucic E."/>
            <person name="Frey-Klett P."/>
            <person name="Fourrey C."/>
            <person name="Feussner I."/>
            <person name="Gay G."/>
            <person name="Grimwood J."/>
            <person name="Hoegger P.J."/>
            <person name="Jain P."/>
            <person name="Kilaru S."/>
            <person name="Labbe J."/>
            <person name="Lin Y.C."/>
            <person name="Legue V."/>
            <person name="Le Tacon F."/>
            <person name="Marmeisse R."/>
            <person name="Melayah D."/>
            <person name="Montanini B."/>
            <person name="Muratet M."/>
            <person name="Nehls U."/>
            <person name="Niculita-Hirzel H."/>
            <person name="Oudot-Le Secq M.P."/>
            <person name="Peter M."/>
            <person name="Quesneville H."/>
            <person name="Rajashekar B."/>
            <person name="Reich M."/>
            <person name="Rouhier N."/>
            <person name="Schmutz J."/>
            <person name="Yin T."/>
            <person name="Chalot M."/>
            <person name="Henrissat B."/>
            <person name="Kuees U."/>
            <person name="Lucas S."/>
            <person name="Van de Peer Y."/>
            <person name="Podila G.K."/>
            <person name="Polle A."/>
            <person name="Pukkila P.J."/>
            <person name="Richardson P.M."/>
            <person name="Rouze P."/>
            <person name="Sanders I.R."/>
            <person name="Stajich J.E."/>
            <person name="Tunlid A."/>
            <person name="Tuskan G."/>
            <person name="Grigoriev I.V."/>
        </authorList>
    </citation>
    <scope>NUCLEOTIDE SEQUENCE [LARGE SCALE GENOMIC DNA]</scope>
    <source>
        <strain evidence="2">S238N-H82 / ATCC MYA-4686</strain>
    </source>
</reference>
<accession>B0DKB5</accession>
<sequence>MVWDETVRVVNGFFDIVWGDQEIVVVDHCVSDITMPVRPMGFTRERLKGVPV</sequence>
<evidence type="ECO:0000313" key="2">
    <source>
        <dbReference type="Proteomes" id="UP000001194"/>
    </source>
</evidence>
<dbReference type="KEGG" id="lbc:LACBIDRAFT_303789"/>
<dbReference type="AlphaFoldDB" id="B0DKB5"/>
<name>B0DKB5_LACBS</name>
<keyword evidence="2" id="KW-1185">Reference proteome</keyword>
<dbReference type="HOGENOM" id="CLU_3087634_0_0_1"/>
<evidence type="ECO:0000313" key="1">
    <source>
        <dbReference type="EMBL" id="EDR05039.1"/>
    </source>
</evidence>
<protein>
    <submittedName>
        <fullName evidence="1">Predicted protein</fullName>
    </submittedName>
</protein>
<organism evidence="2">
    <name type="scientific">Laccaria bicolor (strain S238N-H82 / ATCC MYA-4686)</name>
    <name type="common">Bicoloured deceiver</name>
    <name type="synonym">Laccaria laccata var. bicolor</name>
    <dbReference type="NCBI Taxonomy" id="486041"/>
    <lineage>
        <taxon>Eukaryota</taxon>
        <taxon>Fungi</taxon>
        <taxon>Dikarya</taxon>
        <taxon>Basidiomycota</taxon>
        <taxon>Agaricomycotina</taxon>
        <taxon>Agaricomycetes</taxon>
        <taxon>Agaricomycetidae</taxon>
        <taxon>Agaricales</taxon>
        <taxon>Agaricineae</taxon>
        <taxon>Hydnangiaceae</taxon>
        <taxon>Laccaria</taxon>
    </lineage>
</organism>
<dbReference type="OrthoDB" id="1470350at2759"/>
<dbReference type="Proteomes" id="UP000001194">
    <property type="component" value="Unassembled WGS sequence"/>
</dbReference>